<dbReference type="SUPFAM" id="SSF55729">
    <property type="entry name" value="Acyl-CoA N-acyltransferases (Nat)"/>
    <property type="match status" value="1"/>
</dbReference>
<evidence type="ECO:0000313" key="3">
    <source>
        <dbReference type="Proteomes" id="UP001642540"/>
    </source>
</evidence>
<dbReference type="Pfam" id="PF00583">
    <property type="entry name" value="Acetyltransf_1"/>
    <property type="match status" value="1"/>
</dbReference>
<gene>
    <name evidence="2" type="ORF">ODALV1_LOCUS11162</name>
</gene>
<dbReference type="EMBL" id="CAXLJM020000034">
    <property type="protein sequence ID" value="CAL8102503.1"/>
    <property type="molecule type" value="Genomic_DNA"/>
</dbReference>
<evidence type="ECO:0000259" key="1">
    <source>
        <dbReference type="PROSITE" id="PS51186"/>
    </source>
</evidence>
<evidence type="ECO:0000313" key="2">
    <source>
        <dbReference type="EMBL" id="CAL8102503.1"/>
    </source>
</evidence>
<dbReference type="Gene3D" id="3.40.630.30">
    <property type="match status" value="2"/>
</dbReference>
<dbReference type="PROSITE" id="PS51186">
    <property type="entry name" value="GNAT"/>
    <property type="match status" value="1"/>
</dbReference>
<sequence>MSTIMLNNSLKVQEKVKFEIVTDLMALLPIMERRLPKSCFMYNQLKSYESFKQDLKVYSLQPSENEDLDDLWILFSFFREDWGSTISISAPVFPIPNIPSRVQEALQATDPVDWTKRFCVLNVDLAISDFIAKTSLRKFGNVIKIFPCDLYYMELEEALKINIDISSTPEVSLGPLSPLEGTQFLTRNWQYTKEGTDTFIRKSIENHISAGVYVRDEKNKSKRELACVAISPGYGVISSLVTHPNHRRKGYASLVMKYICKQLAANGFYPSWDVEISDPTAVAFHKSLNKQVAGKVDYISHKAL</sequence>
<dbReference type="PANTHER" id="PTHR20958:SF6">
    <property type="entry name" value="GLYCINE N-ACYLTRANSFERASE-LIKE PROTEIN"/>
    <property type="match status" value="1"/>
</dbReference>
<reference evidence="2 3" key="1">
    <citation type="submission" date="2024-08" db="EMBL/GenBank/DDBJ databases">
        <authorList>
            <person name="Cucini C."/>
            <person name="Frati F."/>
        </authorList>
    </citation>
    <scope>NUCLEOTIDE SEQUENCE [LARGE SCALE GENOMIC DNA]</scope>
</reference>
<dbReference type="Proteomes" id="UP001642540">
    <property type="component" value="Unassembled WGS sequence"/>
</dbReference>
<protein>
    <recommendedName>
        <fullName evidence="1">N-acetyltransferase domain-containing protein</fullName>
    </recommendedName>
</protein>
<dbReference type="InterPro" id="IPR016181">
    <property type="entry name" value="Acyl_CoA_acyltransferase"/>
</dbReference>
<dbReference type="CDD" id="cd04301">
    <property type="entry name" value="NAT_SF"/>
    <property type="match status" value="1"/>
</dbReference>
<proteinExistence type="predicted"/>
<accession>A0ABP1QGS1</accession>
<dbReference type="InterPro" id="IPR000182">
    <property type="entry name" value="GNAT_dom"/>
</dbReference>
<keyword evidence="3" id="KW-1185">Reference proteome</keyword>
<feature type="domain" description="N-acetyltransferase" evidence="1">
    <location>
        <begin position="171"/>
        <end position="304"/>
    </location>
</feature>
<dbReference type="PANTHER" id="PTHR20958">
    <property type="entry name" value="GLYCINE N-ACYLTRANSFERASE-LIKE PROTEIN"/>
    <property type="match status" value="1"/>
</dbReference>
<name>A0ABP1QGS1_9HEXA</name>
<comment type="caution">
    <text evidence="2">The sequence shown here is derived from an EMBL/GenBank/DDBJ whole genome shotgun (WGS) entry which is preliminary data.</text>
</comment>
<dbReference type="InterPro" id="IPR053225">
    <property type="entry name" value="Acyl-CoA_N-acyltransferase"/>
</dbReference>
<organism evidence="2 3">
    <name type="scientific">Orchesella dallaii</name>
    <dbReference type="NCBI Taxonomy" id="48710"/>
    <lineage>
        <taxon>Eukaryota</taxon>
        <taxon>Metazoa</taxon>
        <taxon>Ecdysozoa</taxon>
        <taxon>Arthropoda</taxon>
        <taxon>Hexapoda</taxon>
        <taxon>Collembola</taxon>
        <taxon>Entomobryomorpha</taxon>
        <taxon>Entomobryoidea</taxon>
        <taxon>Orchesellidae</taxon>
        <taxon>Orchesellinae</taxon>
        <taxon>Orchesella</taxon>
    </lineage>
</organism>